<protein>
    <submittedName>
        <fullName evidence="2">Transmembrane domain-containing protein</fullName>
    </submittedName>
</protein>
<evidence type="ECO:0000313" key="2">
    <source>
        <dbReference type="EMBL" id="JAP91947.1"/>
    </source>
</evidence>
<sequence>TSMINQIPPLVSFIVLSVYYVVEKPHKNFINAERQFIKLCLLNFIIFTHFLSQNSYIAAFAPCLLLPSQNIFTSMLTLVLSACQLIFHQNILQLFQLFVLITAMLPRNNFDPRKHFQIISLLFENQSLKYISMCVLSTLQFVYNTQTAVFVLPEESKSELLSLNVINQPSFAEAYSNSQMRRFQSFLKHFQSECGPISSRLPEMQQKELYYSYKPLKNDLFKRTTNFTKLQSNQKLKVGLDKIIELLKNLQIEIKPDVVQTLVSNNRFQHRVVQCLQNLVQLNFKDEKFILPLALACLSCSVNHSGLDDHFIIQVQHFYSQIFNDRQPNQRVALATVFELIEVEFPSVKQEFSTSMISFESKSYDQIYFKALKQGFSLQAAAWLTMHPIQFYSQEQENEQREMRQQQDNLAEQLKMEKVEWELYDQAEIRRVVAMRGLE</sequence>
<name>A0A146K5N0_9EUKA</name>
<keyword evidence="1" id="KW-0175">Coiled coil</keyword>
<proteinExistence type="predicted"/>
<gene>
    <name evidence="2" type="ORF">TPC1_16269</name>
</gene>
<dbReference type="SUPFAM" id="SSF109604">
    <property type="entry name" value="HD-domain/PDEase-like"/>
    <property type="match status" value="1"/>
</dbReference>
<reference evidence="2" key="1">
    <citation type="submission" date="2015-07" db="EMBL/GenBank/DDBJ databases">
        <title>Adaptation to a free-living lifestyle via gene acquisitions in the diplomonad Trepomonas sp. PC1.</title>
        <authorList>
            <person name="Xu F."/>
            <person name="Jerlstrom-Hultqvist J."/>
            <person name="Kolisko M."/>
            <person name="Simpson A.G.B."/>
            <person name="Roger A.J."/>
            <person name="Svard S.G."/>
            <person name="Andersson J.O."/>
        </authorList>
    </citation>
    <scope>NUCLEOTIDE SEQUENCE</scope>
    <source>
        <strain evidence="2">PC1</strain>
    </source>
</reference>
<dbReference type="AlphaFoldDB" id="A0A146K5N0"/>
<organism evidence="2">
    <name type="scientific">Trepomonas sp. PC1</name>
    <dbReference type="NCBI Taxonomy" id="1076344"/>
    <lineage>
        <taxon>Eukaryota</taxon>
        <taxon>Metamonada</taxon>
        <taxon>Diplomonadida</taxon>
        <taxon>Hexamitidae</taxon>
        <taxon>Hexamitinae</taxon>
        <taxon>Trepomonas</taxon>
    </lineage>
</organism>
<evidence type="ECO:0000256" key="1">
    <source>
        <dbReference type="SAM" id="Coils"/>
    </source>
</evidence>
<feature type="coiled-coil region" evidence="1">
    <location>
        <begin position="389"/>
        <end position="416"/>
    </location>
</feature>
<dbReference type="EMBL" id="GDID01004659">
    <property type="protein sequence ID" value="JAP91947.1"/>
    <property type="molecule type" value="Transcribed_RNA"/>
</dbReference>
<keyword evidence="2" id="KW-0812">Transmembrane</keyword>
<keyword evidence="2" id="KW-0472">Membrane</keyword>
<feature type="non-terminal residue" evidence="2">
    <location>
        <position position="1"/>
    </location>
</feature>
<accession>A0A146K5N0</accession>